<reference evidence="1 2" key="1">
    <citation type="journal article" date="2023" name="Science">
        <title>Complex scaffold remodeling in plant triterpene biosynthesis.</title>
        <authorList>
            <person name="De La Pena R."/>
            <person name="Hodgson H."/>
            <person name="Liu J.C."/>
            <person name="Stephenson M.J."/>
            <person name="Martin A.C."/>
            <person name="Owen C."/>
            <person name="Harkess A."/>
            <person name="Leebens-Mack J."/>
            <person name="Jimenez L.E."/>
            <person name="Osbourn A."/>
            <person name="Sattely E.S."/>
        </authorList>
    </citation>
    <scope>NUCLEOTIDE SEQUENCE [LARGE SCALE GENOMIC DNA]</scope>
    <source>
        <strain evidence="2">cv. JPN11</strain>
        <tissue evidence="1">Leaf</tissue>
    </source>
</reference>
<evidence type="ECO:0000313" key="2">
    <source>
        <dbReference type="Proteomes" id="UP001164539"/>
    </source>
</evidence>
<comment type="caution">
    <text evidence="1">The sequence shown here is derived from an EMBL/GenBank/DDBJ whole genome shotgun (WGS) entry which is preliminary data.</text>
</comment>
<name>A0ACC1X0H0_MELAZ</name>
<accession>A0ACC1X0H0</accession>
<organism evidence="1 2">
    <name type="scientific">Melia azedarach</name>
    <name type="common">Chinaberry tree</name>
    <dbReference type="NCBI Taxonomy" id="155640"/>
    <lineage>
        <taxon>Eukaryota</taxon>
        <taxon>Viridiplantae</taxon>
        <taxon>Streptophyta</taxon>
        <taxon>Embryophyta</taxon>
        <taxon>Tracheophyta</taxon>
        <taxon>Spermatophyta</taxon>
        <taxon>Magnoliopsida</taxon>
        <taxon>eudicotyledons</taxon>
        <taxon>Gunneridae</taxon>
        <taxon>Pentapetalae</taxon>
        <taxon>rosids</taxon>
        <taxon>malvids</taxon>
        <taxon>Sapindales</taxon>
        <taxon>Meliaceae</taxon>
        <taxon>Melia</taxon>
    </lineage>
</organism>
<protein>
    <submittedName>
        <fullName evidence="1">WRKY transcription factor</fullName>
    </submittedName>
</protein>
<dbReference type="Proteomes" id="UP001164539">
    <property type="component" value="Chromosome 13"/>
</dbReference>
<proteinExistence type="predicted"/>
<keyword evidence="2" id="KW-1185">Reference proteome</keyword>
<sequence length="281" mass="32093">MDGRFSGNRFVSEQEENDTTPENSSESPPSTTFNDMKMTSTSSPKKRRAMQKRVISVPIKEVEGSRLKGESAPPSDSWAWRKYGQKPIKGSPYPRGYYRCSSSKGCPARKQVERSSVDPTMLVITYSCEHNHPWPLPSRNHHHHHHNNTKPTKPEPQPDPEPEPEQPEPEPEAEAEREPEPEEKFADLRDDNTLLTTSADEFTWFGEMETTTSTILESPIFAERSSSQVDSDNMSMFFPMREEDESLFADLGELPECSMVFRHKNLGPEVQQKKLHPHQLP</sequence>
<evidence type="ECO:0000313" key="1">
    <source>
        <dbReference type="EMBL" id="KAJ4703695.1"/>
    </source>
</evidence>
<gene>
    <name evidence="1" type="ORF">OWV82_023560</name>
</gene>
<dbReference type="EMBL" id="CM051406">
    <property type="protein sequence ID" value="KAJ4703695.1"/>
    <property type="molecule type" value="Genomic_DNA"/>
</dbReference>